<evidence type="ECO:0000313" key="3">
    <source>
        <dbReference type="Proteomes" id="UP000014227"/>
    </source>
</evidence>
<dbReference type="Pfam" id="PF11306">
    <property type="entry name" value="DUF3108"/>
    <property type="match status" value="1"/>
</dbReference>
<dbReference type="Gene3D" id="2.40.360.20">
    <property type="match status" value="1"/>
</dbReference>
<dbReference type="RefSeq" id="WP_016483435.1">
    <property type="nucleotide sequence ID" value="NC_021487.1"/>
</dbReference>
<reference evidence="3" key="1">
    <citation type="submission" date="2013-03" db="EMBL/GenBank/DDBJ databases">
        <title>Genome sequence of Chthonomonas calidirosea, the first sequenced genome from the Armatimonadetes phylum (formally candidate division OP10).</title>
        <authorList>
            <person name="Lee K.C.Y."/>
            <person name="Morgan X.C."/>
            <person name="Dunfield P.F."/>
            <person name="Tamas I."/>
            <person name="Houghton K.M."/>
            <person name="Vyssotski M."/>
            <person name="Ryan J.L.J."/>
            <person name="Lagutin K."/>
            <person name="McDonald I.R."/>
            <person name="Stott M.B."/>
        </authorList>
    </citation>
    <scope>NUCLEOTIDE SEQUENCE [LARGE SCALE GENOMIC DNA]</scope>
    <source>
        <strain evidence="3">DSM 23976 / ICMP 18418 / T49</strain>
    </source>
</reference>
<evidence type="ECO:0000313" key="2">
    <source>
        <dbReference type="EMBL" id="CCW35912.1"/>
    </source>
</evidence>
<organism evidence="2 3">
    <name type="scientific">Chthonomonas calidirosea (strain DSM 23976 / ICMP 18418 / T49)</name>
    <dbReference type="NCBI Taxonomy" id="1303518"/>
    <lineage>
        <taxon>Bacteria</taxon>
        <taxon>Bacillati</taxon>
        <taxon>Armatimonadota</taxon>
        <taxon>Chthonomonadia</taxon>
        <taxon>Chthonomonadales</taxon>
        <taxon>Chthonomonadaceae</taxon>
        <taxon>Chthonomonas</taxon>
    </lineage>
</organism>
<name>S0EZ21_CHTCT</name>
<evidence type="ECO:0000256" key="1">
    <source>
        <dbReference type="SAM" id="MobiDB-lite"/>
    </source>
</evidence>
<accession>S0EZ21</accession>
<proteinExistence type="predicted"/>
<dbReference type="InterPro" id="IPR021457">
    <property type="entry name" value="DUF3108"/>
</dbReference>
<protein>
    <submittedName>
        <fullName evidence="2">Uncharacterized protein</fullName>
    </submittedName>
</protein>
<dbReference type="PATRIC" id="fig|1303518.3.peg.2177"/>
<gene>
    <name evidence="2" type="ORF">CCALI_02105</name>
</gene>
<dbReference type="HOGENOM" id="CLU_1188260_0_0_0"/>
<keyword evidence="3" id="KW-1185">Reference proteome</keyword>
<dbReference type="InParanoid" id="S0EZ21"/>
<feature type="region of interest" description="Disordered" evidence="1">
    <location>
        <begin position="1"/>
        <end position="29"/>
    </location>
</feature>
<dbReference type="KEGG" id="ccz:CCALI_02105"/>
<feature type="compositionally biased region" description="Gly residues" evidence="1">
    <location>
        <begin position="12"/>
        <end position="21"/>
    </location>
</feature>
<sequence length="233" mass="24330">MEERPLLFRGGSNSGGSGSGGVTPATHLRSPRSGDTYNYTLSGKLWGVGTNVSYSFTDSLVAGYSQTNYSGVNVLIANYAYNLNLSNGQSIAVNLQFIDSSDASGNVINLAEIQNGALATYNLPIIDLPATWSNTLSLDQQTTTSSGVSEVFIFSVVGAENVSTPIGTFACWKVNSSENTSTSTNTNGTLWYAPEMGAAPIKMSATVTLVGSDGNTYTMTLNGVLSSTNVPIS</sequence>
<dbReference type="Proteomes" id="UP000014227">
    <property type="component" value="Chromosome I"/>
</dbReference>
<dbReference type="AlphaFoldDB" id="S0EZ21"/>
<dbReference type="EMBL" id="HF951689">
    <property type="protein sequence ID" value="CCW35912.1"/>
    <property type="molecule type" value="Genomic_DNA"/>
</dbReference>